<name>A0A7R8WMN4_9CRUS</name>
<dbReference type="AlphaFoldDB" id="A0A7R8WMN4"/>
<dbReference type="SMART" id="SM00028">
    <property type="entry name" value="TPR"/>
    <property type="match status" value="2"/>
</dbReference>
<dbReference type="PROSITE" id="PS50005">
    <property type="entry name" value="TPR"/>
    <property type="match status" value="2"/>
</dbReference>
<dbReference type="PANTHER" id="PTHR23184">
    <property type="entry name" value="TETRATRICOPEPTIDE REPEAT PROTEIN 14"/>
    <property type="match status" value="1"/>
</dbReference>
<evidence type="ECO:0000256" key="1">
    <source>
        <dbReference type="SAM" id="MobiDB-lite"/>
    </source>
</evidence>
<gene>
    <name evidence="2" type="ORF">CTOB1V02_LOCUS12443</name>
</gene>
<feature type="compositionally biased region" description="Basic residues" evidence="1">
    <location>
        <begin position="1"/>
        <end position="10"/>
    </location>
</feature>
<organism evidence="2">
    <name type="scientific">Cyprideis torosa</name>
    <dbReference type="NCBI Taxonomy" id="163714"/>
    <lineage>
        <taxon>Eukaryota</taxon>
        <taxon>Metazoa</taxon>
        <taxon>Ecdysozoa</taxon>
        <taxon>Arthropoda</taxon>
        <taxon>Crustacea</taxon>
        <taxon>Oligostraca</taxon>
        <taxon>Ostracoda</taxon>
        <taxon>Podocopa</taxon>
        <taxon>Podocopida</taxon>
        <taxon>Cytherocopina</taxon>
        <taxon>Cytheroidea</taxon>
        <taxon>Cytherideidae</taxon>
        <taxon>Cyprideis</taxon>
    </lineage>
</organism>
<dbReference type="PANTHER" id="PTHR23184:SF9">
    <property type="entry name" value="TETRATRICOPEPTIDE REPEAT PROTEIN 14"/>
    <property type="match status" value="1"/>
</dbReference>
<evidence type="ECO:0000313" key="2">
    <source>
        <dbReference type="EMBL" id="CAD7234627.1"/>
    </source>
</evidence>
<protein>
    <submittedName>
        <fullName evidence="2">Uncharacterized protein</fullName>
    </submittedName>
</protein>
<dbReference type="InterPro" id="IPR011990">
    <property type="entry name" value="TPR-like_helical_dom_sf"/>
</dbReference>
<dbReference type="Gene3D" id="1.25.40.10">
    <property type="entry name" value="Tetratricopeptide repeat domain"/>
    <property type="match status" value="1"/>
</dbReference>
<reference evidence="2" key="1">
    <citation type="submission" date="2020-11" db="EMBL/GenBank/DDBJ databases">
        <authorList>
            <person name="Tran Van P."/>
        </authorList>
    </citation>
    <scope>NUCLEOTIDE SEQUENCE</scope>
</reference>
<dbReference type="EMBL" id="OB669307">
    <property type="protein sequence ID" value="CAD7234627.1"/>
    <property type="molecule type" value="Genomic_DNA"/>
</dbReference>
<dbReference type="OrthoDB" id="1914839at2759"/>
<dbReference type="Pfam" id="PF13181">
    <property type="entry name" value="TPR_8"/>
    <property type="match status" value="2"/>
</dbReference>
<accession>A0A7R8WMN4</accession>
<feature type="region of interest" description="Disordered" evidence="1">
    <location>
        <begin position="1"/>
        <end position="34"/>
    </location>
</feature>
<dbReference type="InterPro" id="IPR039190">
    <property type="entry name" value="TTC14"/>
</dbReference>
<dbReference type="SUPFAM" id="SSF48452">
    <property type="entry name" value="TPR-like"/>
    <property type="match status" value="1"/>
</dbReference>
<proteinExistence type="predicted"/>
<sequence>MAGWPHHKILHPTPETELAPVRSEPTKTSDGLDNGLLSRSLNFHGQQLTRTIEEMNQVFVADYGVRLDYYTYQRRVKELGFQERAKRLQLHNFIARNFKELFRDSDKKPTLADDEWSAIHYGVLPDLSRYHRRQPLNDTFSAFDLQKLVGDVCIGIVIDKSASNFINLRLVRSAFPQAKNIYDQNVTGRLPLAPGGLTASSFNVGDVFRLAIVSISDSKLITLSLFQSTSAPRTMKLGLLDPDTLDSELTRWKRDLERVEVPEDERAPALLRVQSSVWSTGSLKEGIARFKAGLTEEAFQCFNQALKINPECVEALTARGALFANNGSYGRAIEDFEAALEVNSQHQNARKYIVETLLAFGKQ</sequence>
<dbReference type="InterPro" id="IPR019734">
    <property type="entry name" value="TPR_rpt"/>
</dbReference>